<keyword evidence="3 6" id="KW-1133">Transmembrane helix</keyword>
<name>A0AAN6M4M5_9PLEO</name>
<feature type="transmembrane region" description="Helical" evidence="6">
    <location>
        <begin position="210"/>
        <end position="235"/>
    </location>
</feature>
<dbReference type="EMBL" id="WVTA01000004">
    <property type="protein sequence ID" value="KAK3214246.1"/>
    <property type="molecule type" value="Genomic_DNA"/>
</dbReference>
<evidence type="ECO:0000256" key="3">
    <source>
        <dbReference type="ARBA" id="ARBA00022989"/>
    </source>
</evidence>
<dbReference type="PANTHER" id="PTHR33048:SF123">
    <property type="entry name" value="INTEGRAL MEMBRANE PROTEIN"/>
    <property type="match status" value="1"/>
</dbReference>
<comment type="caution">
    <text evidence="8">The sequence shown here is derived from an EMBL/GenBank/DDBJ whole genome shotgun (WGS) entry which is preliminary data.</text>
</comment>
<reference evidence="8 9" key="1">
    <citation type="submission" date="2021-02" db="EMBL/GenBank/DDBJ databases">
        <title>Genome assembly of Pseudopithomyces chartarum.</title>
        <authorList>
            <person name="Jauregui R."/>
            <person name="Singh J."/>
            <person name="Voisey C."/>
        </authorList>
    </citation>
    <scope>NUCLEOTIDE SEQUENCE [LARGE SCALE GENOMIC DNA]</scope>
    <source>
        <strain evidence="8 9">AGR01</strain>
    </source>
</reference>
<keyword evidence="4 6" id="KW-0472">Membrane</keyword>
<feature type="transmembrane region" description="Helical" evidence="6">
    <location>
        <begin position="14"/>
        <end position="35"/>
    </location>
</feature>
<dbReference type="Pfam" id="PF20684">
    <property type="entry name" value="Fung_rhodopsin"/>
    <property type="match status" value="1"/>
</dbReference>
<keyword evidence="2 6" id="KW-0812">Transmembrane</keyword>
<evidence type="ECO:0000256" key="2">
    <source>
        <dbReference type="ARBA" id="ARBA00022692"/>
    </source>
</evidence>
<keyword evidence="9" id="KW-1185">Reference proteome</keyword>
<dbReference type="GO" id="GO:0016020">
    <property type="term" value="C:membrane"/>
    <property type="evidence" value="ECO:0007669"/>
    <property type="project" value="UniProtKB-SubCell"/>
</dbReference>
<comment type="subcellular location">
    <subcellularLocation>
        <location evidence="1">Membrane</location>
        <topology evidence="1">Multi-pass membrane protein</topology>
    </subcellularLocation>
</comment>
<protein>
    <recommendedName>
        <fullName evidence="7">Rhodopsin domain-containing protein</fullName>
    </recommendedName>
</protein>
<evidence type="ECO:0000256" key="4">
    <source>
        <dbReference type="ARBA" id="ARBA00023136"/>
    </source>
</evidence>
<proteinExistence type="inferred from homology"/>
<feature type="domain" description="Rhodopsin" evidence="7">
    <location>
        <begin position="31"/>
        <end position="281"/>
    </location>
</feature>
<feature type="transmembrane region" description="Helical" evidence="6">
    <location>
        <begin position="47"/>
        <end position="70"/>
    </location>
</feature>
<evidence type="ECO:0000256" key="1">
    <source>
        <dbReference type="ARBA" id="ARBA00004141"/>
    </source>
</evidence>
<dbReference type="PANTHER" id="PTHR33048">
    <property type="entry name" value="PTH11-LIKE INTEGRAL MEMBRANE PROTEIN (AFU_ORTHOLOGUE AFUA_5G11245)"/>
    <property type="match status" value="1"/>
</dbReference>
<sequence length="427" mass="47405">MAGIVTSEDAGPTIARASITVYFIAVCFVVLRFVTRGWLVRKWGYDDLFIGIALLFGAGETITLLLQVKYGRGRHSDEVPLEDLDKMTMYKYINMLLYYCANWAVKMSILALYHRMCSLQKGLPWYLRGAIVWSMAAAVTAFALSFFLAEMFACVSMKSMFDLDSPERKCIKYAPFYIAQAGLNCLIDLVLLLFPLPLLVILKIDRKQRYALVIIFSIGLLPLIATIIRLCHVIMPIGAWDKTRPYGDPSWRWRWIPLWSQIEVVVGIIAACLPSLNPLVKQVWSGVAQSRTLSPSRPPTIIEPGHINRGDAQGLQKLPSTFSTLPNDSVSTLGVHKVSSIVSTLPEDTFSTLGELESTKRLTFFDDARNSEDGDEDCDTFADVYGTTQVGVARAVNTRLSRAAFVDMPASPRREGFLAAPAPASAV</sequence>
<feature type="transmembrane region" description="Helical" evidence="6">
    <location>
        <begin position="90"/>
        <end position="113"/>
    </location>
</feature>
<accession>A0AAN6M4M5</accession>
<evidence type="ECO:0000256" key="6">
    <source>
        <dbReference type="SAM" id="Phobius"/>
    </source>
</evidence>
<evidence type="ECO:0000259" key="7">
    <source>
        <dbReference type="Pfam" id="PF20684"/>
    </source>
</evidence>
<evidence type="ECO:0000313" key="9">
    <source>
        <dbReference type="Proteomes" id="UP001280581"/>
    </source>
</evidence>
<comment type="similarity">
    <text evidence="5">Belongs to the SAT4 family.</text>
</comment>
<dbReference type="AlphaFoldDB" id="A0AAN6M4M5"/>
<organism evidence="8 9">
    <name type="scientific">Pseudopithomyces chartarum</name>
    <dbReference type="NCBI Taxonomy" id="1892770"/>
    <lineage>
        <taxon>Eukaryota</taxon>
        <taxon>Fungi</taxon>
        <taxon>Dikarya</taxon>
        <taxon>Ascomycota</taxon>
        <taxon>Pezizomycotina</taxon>
        <taxon>Dothideomycetes</taxon>
        <taxon>Pleosporomycetidae</taxon>
        <taxon>Pleosporales</taxon>
        <taxon>Massarineae</taxon>
        <taxon>Didymosphaeriaceae</taxon>
        <taxon>Pseudopithomyces</taxon>
    </lineage>
</organism>
<dbReference type="InterPro" id="IPR052337">
    <property type="entry name" value="SAT4-like"/>
</dbReference>
<evidence type="ECO:0000313" key="8">
    <source>
        <dbReference type="EMBL" id="KAK3214246.1"/>
    </source>
</evidence>
<gene>
    <name evidence="8" type="ORF">GRF29_28g2467771</name>
</gene>
<feature type="transmembrane region" description="Helical" evidence="6">
    <location>
        <begin position="173"/>
        <end position="198"/>
    </location>
</feature>
<dbReference type="InterPro" id="IPR049326">
    <property type="entry name" value="Rhodopsin_dom_fungi"/>
</dbReference>
<feature type="transmembrane region" description="Helical" evidence="6">
    <location>
        <begin position="125"/>
        <end position="153"/>
    </location>
</feature>
<dbReference type="Proteomes" id="UP001280581">
    <property type="component" value="Unassembled WGS sequence"/>
</dbReference>
<evidence type="ECO:0000256" key="5">
    <source>
        <dbReference type="ARBA" id="ARBA00038359"/>
    </source>
</evidence>